<comment type="caution">
    <text evidence="2">The sequence shown here is derived from an EMBL/GenBank/DDBJ whole genome shotgun (WGS) entry which is preliminary data.</text>
</comment>
<evidence type="ECO:0008006" key="4">
    <source>
        <dbReference type="Google" id="ProtNLM"/>
    </source>
</evidence>
<sequence>MRKQIIILMLALTTAVTGLTACTKKIDKTGASPAVLEGQSEHWRVKIQYAANGDALDEILSMQTTITEQTMEEVTATIYHKDQEPKALPVTEPSLFRSGQPLTFVDKGAVKNWKDTEQVAVEWKIGETRIKEYVTVENKSAAGAPK</sequence>
<accession>A0ABT1YTL7</accession>
<feature type="signal peptide" evidence="1">
    <location>
        <begin position="1"/>
        <end position="21"/>
    </location>
</feature>
<name>A0ABT1YTL7_9BACL</name>
<feature type="chain" id="PRO_5046113941" description="Lipoprotein" evidence="1">
    <location>
        <begin position="22"/>
        <end position="146"/>
    </location>
</feature>
<gene>
    <name evidence="2" type="ORF">NV381_35670</name>
</gene>
<evidence type="ECO:0000313" key="3">
    <source>
        <dbReference type="Proteomes" id="UP001300012"/>
    </source>
</evidence>
<dbReference type="EMBL" id="JANQBD010000046">
    <property type="protein sequence ID" value="MCR8636529.1"/>
    <property type="molecule type" value="Genomic_DNA"/>
</dbReference>
<protein>
    <recommendedName>
        <fullName evidence="4">Lipoprotein</fullName>
    </recommendedName>
</protein>
<dbReference type="RefSeq" id="WP_258218028.1">
    <property type="nucleotide sequence ID" value="NZ_JANQBD010000046.1"/>
</dbReference>
<reference evidence="2 3" key="1">
    <citation type="submission" date="2022-08" db="EMBL/GenBank/DDBJ databases">
        <title>Paenibacillus endoradicis sp. nov., Paenibacillus radicibacter sp. nov and Paenibacillus pararadicis sp. nov., three cold-adapted plant growth-promoting bacteria isolated from root of Larix gmelinii in Great Khingan.</title>
        <authorList>
            <person name="Xue H."/>
        </authorList>
    </citation>
    <scope>NUCLEOTIDE SEQUENCE [LARGE SCALE GENOMIC DNA]</scope>
    <source>
        <strain evidence="2 3">N5-1-1-5</strain>
    </source>
</reference>
<keyword evidence="3" id="KW-1185">Reference proteome</keyword>
<organism evidence="2 3">
    <name type="scientific">Paenibacillus radicis</name>
    <name type="common">ex Xue et al. 2023</name>
    <dbReference type="NCBI Taxonomy" id="2972489"/>
    <lineage>
        <taxon>Bacteria</taxon>
        <taxon>Bacillati</taxon>
        <taxon>Bacillota</taxon>
        <taxon>Bacilli</taxon>
        <taxon>Bacillales</taxon>
        <taxon>Paenibacillaceae</taxon>
        <taxon>Paenibacillus</taxon>
    </lineage>
</organism>
<evidence type="ECO:0000313" key="2">
    <source>
        <dbReference type="EMBL" id="MCR8636529.1"/>
    </source>
</evidence>
<dbReference type="PROSITE" id="PS51257">
    <property type="entry name" value="PROKAR_LIPOPROTEIN"/>
    <property type="match status" value="1"/>
</dbReference>
<evidence type="ECO:0000256" key="1">
    <source>
        <dbReference type="SAM" id="SignalP"/>
    </source>
</evidence>
<dbReference type="Proteomes" id="UP001300012">
    <property type="component" value="Unassembled WGS sequence"/>
</dbReference>
<keyword evidence="1" id="KW-0732">Signal</keyword>
<proteinExistence type="predicted"/>